<accession>A0A512D5Z3</accession>
<dbReference type="EMBL" id="BJYX01000030">
    <property type="protein sequence ID" value="GEO31894.1"/>
    <property type="molecule type" value="Genomic_DNA"/>
</dbReference>
<comment type="caution">
    <text evidence="2">The sequence shown here is derived from an EMBL/GenBank/DDBJ whole genome shotgun (WGS) entry which is preliminary data.</text>
</comment>
<dbReference type="PANTHER" id="PTHR37317:SF1">
    <property type="entry name" value="ZINC-RIBBON DOMAIN-CONTAINING PROTEIN-RELATED"/>
    <property type="match status" value="1"/>
</dbReference>
<gene>
    <name evidence="2" type="ORF">TAE01_37040</name>
</gene>
<dbReference type="PANTHER" id="PTHR37317">
    <property type="entry name" value="BLR8090 PROTEIN"/>
    <property type="match status" value="1"/>
</dbReference>
<dbReference type="Proteomes" id="UP000321534">
    <property type="component" value="Unassembled WGS sequence"/>
</dbReference>
<proteinExistence type="predicted"/>
<protein>
    <recommendedName>
        <fullName evidence="1">Treble clef zinc finger domain-containing protein</fullName>
    </recommendedName>
</protein>
<sequence>MALRTSQGTGCPQCCLTHRSATEVKLWAELVAVLTPVLGAGAVRRDASLNGVDGRRGRIDIAVTAEGCTIAIEYDGEYWHRTRAQADARKSESIRDAGYNLIRVRESPLPCAHPDDLSTEVRDPLGLASLVLQRMLERAWLTGAAASAAARYLAAGRPQGVDLAAELLKDVAYRDMGEESLQATHPALTKEWDHDANGELTARHVTANRHTPVWWRCELGDSYQATPSDRARRGRGCPYCRGKRVNLRNCLATTFPHLAAQLAVTNPFTAWEIYGGGHTTVYWQCPLESCRHVWPAEVKQRTQLDTGCPACAGKVATPDRNLRTERYDVAAIWHPTENLPLTPEQVLPGCNSSVTWLCPDCDKPFPGVVLDRCAAKHQCCPRCAKKRAWKARSR</sequence>
<feature type="domain" description="Treble clef zinc finger" evidence="1">
    <location>
        <begin position="267"/>
        <end position="314"/>
    </location>
</feature>
<dbReference type="AlphaFoldDB" id="A0A512D5Z3"/>
<feature type="domain" description="Treble clef zinc finger" evidence="1">
    <location>
        <begin position="330"/>
        <end position="386"/>
    </location>
</feature>
<evidence type="ECO:0000259" key="1">
    <source>
        <dbReference type="Pfam" id="PF14311"/>
    </source>
</evidence>
<feature type="domain" description="Treble clef zinc finger" evidence="1">
    <location>
        <begin position="188"/>
        <end position="243"/>
    </location>
</feature>
<dbReference type="Pfam" id="PF14311">
    <property type="entry name" value="DUF4379"/>
    <property type="match status" value="3"/>
</dbReference>
<dbReference type="Gene3D" id="3.40.960.10">
    <property type="entry name" value="VSR Endonuclease"/>
    <property type="match status" value="1"/>
</dbReference>
<reference evidence="2 3" key="1">
    <citation type="submission" date="2019-07" db="EMBL/GenBank/DDBJ databases">
        <title>Whole genome shotgun sequence of Terrabacter aerolatus NBRC 106305.</title>
        <authorList>
            <person name="Hosoyama A."/>
            <person name="Uohara A."/>
            <person name="Ohji S."/>
            <person name="Ichikawa N."/>
        </authorList>
    </citation>
    <scope>NUCLEOTIDE SEQUENCE [LARGE SCALE GENOMIC DNA]</scope>
    <source>
        <strain evidence="2 3">NBRC 106305</strain>
    </source>
</reference>
<keyword evidence="3" id="KW-1185">Reference proteome</keyword>
<dbReference type="InterPro" id="IPR025487">
    <property type="entry name" value="DUF4379"/>
</dbReference>
<name>A0A512D5Z3_9MICO</name>
<evidence type="ECO:0000313" key="2">
    <source>
        <dbReference type="EMBL" id="GEO31894.1"/>
    </source>
</evidence>
<evidence type="ECO:0000313" key="3">
    <source>
        <dbReference type="Proteomes" id="UP000321534"/>
    </source>
</evidence>
<organism evidence="2 3">
    <name type="scientific">Terrabacter aerolatus</name>
    <dbReference type="NCBI Taxonomy" id="422442"/>
    <lineage>
        <taxon>Bacteria</taxon>
        <taxon>Bacillati</taxon>
        <taxon>Actinomycetota</taxon>
        <taxon>Actinomycetes</taxon>
        <taxon>Micrococcales</taxon>
        <taxon>Intrasporangiaceae</taxon>
        <taxon>Terrabacter</taxon>
    </lineage>
</organism>